<dbReference type="InterPro" id="IPR002083">
    <property type="entry name" value="MATH/TRAF_dom"/>
</dbReference>
<sequence>MMSSDTENYFMFTWHIENFSFSWQNKNENMKSPSFIVDTMDKSKWCLIIYPAGCQIAEDYVSIYLGRLGDSKGPSDIEIEFELYLSTDSGRLISMGVSNGIFQNGVLVGFGECLEKEELFHLKRASFLPQDTLTVTCKMWKSTEHLKQRGRCVARTRIGVERSSFVWAVERFSSFGSDEKNTYEIVATKENEIAVSLNLFEAAEELICLEFTAAKEIPVFRFRLFILCAAGDAELVSEKEYNFMDSRVIKLYFPFHLAKKEMFARKEFYLPNDVLTLRCECAFTTESSASEIESTLYGCNTPSIEDEDLTENAKKLMLSNTLKENLKSWFRKPLFSDTEVKTQTNTFPAHKIILSARSPVFKAMFTKEMRETIEKCVHIDDFCDDTVQRMLLYMYTDELQDFEWDSACDLYAAADKYEILSLKEECSSFLKANLSPSNVCEALVLADRHSDFGFKRILQKFILRKKKLIMNSKAWEQLLESHMKLAADTMTFKFKER</sequence>
<reference evidence="3" key="1">
    <citation type="submission" date="2020-08" db="EMBL/GenBank/DDBJ databases">
        <title>Multicomponent nature underlies the extraordinary mechanical properties of spider dragline silk.</title>
        <authorList>
            <person name="Kono N."/>
            <person name="Nakamura H."/>
            <person name="Mori M."/>
            <person name="Yoshida Y."/>
            <person name="Ohtoshi R."/>
            <person name="Malay A.D."/>
            <person name="Moran D.A.P."/>
            <person name="Tomita M."/>
            <person name="Numata K."/>
            <person name="Arakawa K."/>
        </authorList>
    </citation>
    <scope>NUCLEOTIDE SEQUENCE</scope>
</reference>
<dbReference type="SUPFAM" id="SSF49599">
    <property type="entry name" value="TRAF domain-like"/>
    <property type="match status" value="1"/>
</dbReference>
<evidence type="ECO:0000313" key="5">
    <source>
        <dbReference type="Proteomes" id="UP000887013"/>
    </source>
</evidence>
<keyword evidence="5" id="KW-1185">Reference proteome</keyword>
<name>A0A8X6ITI1_NEPPI</name>
<dbReference type="Pfam" id="PF22486">
    <property type="entry name" value="MATH_2"/>
    <property type="match status" value="1"/>
</dbReference>
<dbReference type="InterPro" id="IPR011333">
    <property type="entry name" value="SKP1/BTB/POZ_sf"/>
</dbReference>
<dbReference type="InterPro" id="IPR000210">
    <property type="entry name" value="BTB/POZ_dom"/>
</dbReference>
<dbReference type="EMBL" id="BMAW01049261">
    <property type="protein sequence ID" value="GFS69900.1"/>
    <property type="molecule type" value="Genomic_DNA"/>
</dbReference>
<dbReference type="Pfam" id="PF00651">
    <property type="entry name" value="BTB"/>
    <property type="match status" value="1"/>
</dbReference>
<evidence type="ECO:0000259" key="2">
    <source>
        <dbReference type="PROSITE" id="PS50144"/>
    </source>
</evidence>
<accession>A0A8X6ITI1</accession>
<dbReference type="Gene3D" id="2.60.210.10">
    <property type="entry name" value="Apoptosis, Tumor Necrosis Factor Receptor Associated Protein 2, Chain A"/>
    <property type="match status" value="1"/>
</dbReference>
<gene>
    <name evidence="3" type="primary">Tdpoz1</name>
    <name evidence="3" type="ORF">NPIL_476611</name>
    <name evidence="4" type="ORF">NPIL_516841</name>
</gene>
<dbReference type="AlphaFoldDB" id="A0A8X6ITI1"/>
<dbReference type="Gene3D" id="1.25.40.420">
    <property type="match status" value="1"/>
</dbReference>
<dbReference type="SMART" id="SM00225">
    <property type="entry name" value="BTB"/>
    <property type="match status" value="1"/>
</dbReference>
<dbReference type="CDD" id="cd18186">
    <property type="entry name" value="BTB_POZ_ZBTB_KLHL-like"/>
    <property type="match status" value="1"/>
</dbReference>
<comment type="caution">
    <text evidence="3">The sequence shown here is derived from an EMBL/GenBank/DDBJ whole genome shotgun (WGS) entry which is preliminary data.</text>
</comment>
<feature type="domain" description="MATH" evidence="2">
    <location>
        <begin position="9"/>
        <end position="139"/>
    </location>
</feature>
<organism evidence="3 5">
    <name type="scientific">Nephila pilipes</name>
    <name type="common">Giant wood spider</name>
    <name type="synonym">Nephila maculata</name>
    <dbReference type="NCBI Taxonomy" id="299642"/>
    <lineage>
        <taxon>Eukaryota</taxon>
        <taxon>Metazoa</taxon>
        <taxon>Ecdysozoa</taxon>
        <taxon>Arthropoda</taxon>
        <taxon>Chelicerata</taxon>
        <taxon>Arachnida</taxon>
        <taxon>Araneae</taxon>
        <taxon>Araneomorphae</taxon>
        <taxon>Entelegynae</taxon>
        <taxon>Araneoidea</taxon>
        <taxon>Nephilidae</taxon>
        <taxon>Nephila</taxon>
    </lineage>
</organism>
<evidence type="ECO:0000259" key="1">
    <source>
        <dbReference type="PROSITE" id="PS50097"/>
    </source>
</evidence>
<feature type="domain" description="BTB" evidence="1">
    <location>
        <begin position="336"/>
        <end position="403"/>
    </location>
</feature>
<proteinExistence type="predicted"/>
<evidence type="ECO:0000313" key="3">
    <source>
        <dbReference type="EMBL" id="GFS57201.1"/>
    </source>
</evidence>
<dbReference type="PANTHER" id="PTHR24413">
    <property type="entry name" value="SPECKLE-TYPE POZ PROTEIN"/>
    <property type="match status" value="1"/>
</dbReference>
<protein>
    <submittedName>
        <fullName evidence="3">TD and POZ domain-containing protein 1</fullName>
    </submittedName>
</protein>
<dbReference type="PROSITE" id="PS50097">
    <property type="entry name" value="BTB"/>
    <property type="match status" value="1"/>
</dbReference>
<dbReference type="Gene3D" id="3.30.710.10">
    <property type="entry name" value="Potassium Channel Kv1.1, Chain A"/>
    <property type="match status" value="1"/>
</dbReference>
<dbReference type="SUPFAM" id="SSF54695">
    <property type="entry name" value="POZ domain"/>
    <property type="match status" value="1"/>
</dbReference>
<dbReference type="Proteomes" id="UP000887013">
    <property type="component" value="Unassembled WGS sequence"/>
</dbReference>
<dbReference type="GO" id="GO:0030163">
    <property type="term" value="P:protein catabolic process"/>
    <property type="evidence" value="ECO:0007669"/>
    <property type="project" value="UniProtKB-ARBA"/>
</dbReference>
<dbReference type="EMBL" id="BMAW01046772">
    <property type="protein sequence ID" value="GFS57201.1"/>
    <property type="molecule type" value="Genomic_DNA"/>
</dbReference>
<dbReference type="OrthoDB" id="6359816at2759"/>
<dbReference type="PROSITE" id="PS50144">
    <property type="entry name" value="MATH"/>
    <property type="match status" value="1"/>
</dbReference>
<evidence type="ECO:0000313" key="4">
    <source>
        <dbReference type="EMBL" id="GFS69900.1"/>
    </source>
</evidence>
<dbReference type="InterPro" id="IPR008974">
    <property type="entry name" value="TRAF-like"/>
</dbReference>